<sequence>MPPHMFDCLPLIDTLLAIDLDFPPRDSLHSHPSTATMDTMSSSRPYTSSNDSIRTTETRSTDSAPSIRAPSLYSGGPRRGPVKRVSFSTLVDARDAEALDLADDDVDDEDLGADLSAATRAERAIYKHTLRCKGMAAAIRWWEWKQKEKRKMKKRSCMSLV</sequence>
<evidence type="ECO:0000313" key="3">
    <source>
        <dbReference type="Proteomes" id="UP000038010"/>
    </source>
</evidence>
<reference evidence="2 3" key="1">
    <citation type="submission" date="2015-06" db="EMBL/GenBank/DDBJ databases">
        <title>Draft genome of the ant-associated black yeast Phialophora attae CBS 131958.</title>
        <authorList>
            <person name="Moreno L.F."/>
            <person name="Stielow B.J."/>
            <person name="de Hoog S."/>
            <person name="Vicente V.A."/>
            <person name="Weiss V.A."/>
            <person name="de Vries M."/>
            <person name="Cruz L.M."/>
            <person name="Souza E.M."/>
        </authorList>
    </citation>
    <scope>NUCLEOTIDE SEQUENCE [LARGE SCALE GENOMIC DNA]</scope>
    <source>
        <strain evidence="2 3">CBS 131958</strain>
    </source>
</reference>
<accession>A0A0N1NYS7</accession>
<comment type="caution">
    <text evidence="2">The sequence shown here is derived from an EMBL/GenBank/DDBJ whole genome shotgun (WGS) entry which is preliminary data.</text>
</comment>
<dbReference type="Proteomes" id="UP000038010">
    <property type="component" value="Unassembled WGS sequence"/>
</dbReference>
<protein>
    <submittedName>
        <fullName evidence="2">Uncharacterized protein</fullName>
    </submittedName>
</protein>
<keyword evidence="3" id="KW-1185">Reference proteome</keyword>
<name>A0A0N1NYS7_9EURO</name>
<dbReference type="RefSeq" id="XP_017997615.1">
    <property type="nucleotide sequence ID" value="XM_018144063.1"/>
</dbReference>
<proteinExistence type="predicted"/>
<feature type="region of interest" description="Disordered" evidence="1">
    <location>
        <begin position="28"/>
        <end position="82"/>
    </location>
</feature>
<gene>
    <name evidence="2" type="ORF">AB675_3964</name>
</gene>
<evidence type="ECO:0000313" key="2">
    <source>
        <dbReference type="EMBL" id="KPI37652.1"/>
    </source>
</evidence>
<dbReference type="EMBL" id="LFJN01000023">
    <property type="protein sequence ID" value="KPI37652.1"/>
    <property type="molecule type" value="Genomic_DNA"/>
</dbReference>
<dbReference type="GeneID" id="28735943"/>
<organism evidence="2 3">
    <name type="scientific">Cyphellophora attinorum</name>
    <dbReference type="NCBI Taxonomy" id="1664694"/>
    <lineage>
        <taxon>Eukaryota</taxon>
        <taxon>Fungi</taxon>
        <taxon>Dikarya</taxon>
        <taxon>Ascomycota</taxon>
        <taxon>Pezizomycotina</taxon>
        <taxon>Eurotiomycetes</taxon>
        <taxon>Chaetothyriomycetidae</taxon>
        <taxon>Chaetothyriales</taxon>
        <taxon>Cyphellophoraceae</taxon>
        <taxon>Cyphellophora</taxon>
    </lineage>
</organism>
<dbReference type="AlphaFoldDB" id="A0A0N1NYS7"/>
<feature type="compositionally biased region" description="Polar residues" evidence="1">
    <location>
        <begin position="30"/>
        <end position="53"/>
    </location>
</feature>
<evidence type="ECO:0000256" key="1">
    <source>
        <dbReference type="SAM" id="MobiDB-lite"/>
    </source>
</evidence>
<dbReference type="VEuPathDB" id="FungiDB:AB675_3964"/>